<feature type="domain" description="RING-type" evidence="4">
    <location>
        <begin position="186"/>
        <end position="225"/>
    </location>
</feature>
<keyword evidence="1" id="KW-0479">Metal-binding</keyword>
<evidence type="ECO:0000259" key="4">
    <source>
        <dbReference type="PROSITE" id="PS50089"/>
    </source>
</evidence>
<dbReference type="EMBL" id="MN740965">
    <property type="protein sequence ID" value="QHU20250.1"/>
    <property type="molecule type" value="Genomic_DNA"/>
</dbReference>
<dbReference type="SUPFAM" id="SSF57850">
    <property type="entry name" value="RING/U-box"/>
    <property type="match status" value="1"/>
</dbReference>
<reference evidence="5" key="1">
    <citation type="journal article" date="2020" name="Nature">
        <title>Giant virus diversity and host interactions through global metagenomics.</title>
        <authorList>
            <person name="Schulz F."/>
            <person name="Roux S."/>
            <person name="Paez-Espino D."/>
            <person name="Jungbluth S."/>
            <person name="Walsh D.A."/>
            <person name="Denef V.J."/>
            <person name="McMahon K.D."/>
            <person name="Konstantinidis K.T."/>
            <person name="Eloe-Fadrosh E.A."/>
            <person name="Kyrpides N.C."/>
            <person name="Woyke T."/>
        </authorList>
    </citation>
    <scope>NUCLEOTIDE SEQUENCE</scope>
    <source>
        <strain evidence="5">GVMAG-S-3300013014-136</strain>
    </source>
</reference>
<evidence type="ECO:0000256" key="1">
    <source>
        <dbReference type="ARBA" id="ARBA00022723"/>
    </source>
</evidence>
<evidence type="ECO:0000256" key="2">
    <source>
        <dbReference type="ARBA" id="ARBA00022771"/>
    </source>
</evidence>
<dbReference type="Pfam" id="PF13920">
    <property type="entry name" value="zf-C3HC4_3"/>
    <property type="match status" value="1"/>
</dbReference>
<dbReference type="GO" id="GO:0008270">
    <property type="term" value="F:zinc ion binding"/>
    <property type="evidence" value="ECO:0007669"/>
    <property type="project" value="UniProtKB-KW"/>
</dbReference>
<dbReference type="Gene3D" id="3.30.40.10">
    <property type="entry name" value="Zinc/RING finger domain, C3HC4 (zinc finger)"/>
    <property type="match status" value="1"/>
</dbReference>
<protein>
    <recommendedName>
        <fullName evidence="4">RING-type domain-containing protein</fullName>
    </recommendedName>
</protein>
<dbReference type="PROSITE" id="PS50089">
    <property type="entry name" value="ZF_RING_2"/>
    <property type="match status" value="1"/>
</dbReference>
<evidence type="ECO:0000313" key="5">
    <source>
        <dbReference type="EMBL" id="QHU20250.1"/>
    </source>
</evidence>
<keyword evidence="3" id="KW-0862">Zinc</keyword>
<dbReference type="InterPro" id="IPR013083">
    <property type="entry name" value="Znf_RING/FYVE/PHD"/>
</dbReference>
<accession>A0A6C0KU65</accession>
<proteinExistence type="predicted"/>
<dbReference type="InterPro" id="IPR017907">
    <property type="entry name" value="Znf_RING_CS"/>
</dbReference>
<dbReference type="PROSITE" id="PS00518">
    <property type="entry name" value="ZF_RING_1"/>
    <property type="match status" value="1"/>
</dbReference>
<dbReference type="AlphaFoldDB" id="A0A6C0KU65"/>
<keyword evidence="2" id="KW-0863">Zinc-finger</keyword>
<dbReference type="SMART" id="SM00184">
    <property type="entry name" value="RING"/>
    <property type="match status" value="1"/>
</dbReference>
<organism evidence="5">
    <name type="scientific">viral metagenome</name>
    <dbReference type="NCBI Taxonomy" id="1070528"/>
    <lineage>
        <taxon>unclassified sequences</taxon>
        <taxon>metagenomes</taxon>
        <taxon>organismal metagenomes</taxon>
    </lineage>
</organism>
<name>A0A6C0KU65_9ZZZZ</name>
<dbReference type="InterPro" id="IPR001841">
    <property type="entry name" value="Znf_RING"/>
</dbReference>
<evidence type="ECO:0000256" key="3">
    <source>
        <dbReference type="ARBA" id="ARBA00022833"/>
    </source>
</evidence>
<sequence>MSVCGRYFDGEHDRPIFKTTFLVPAPDSSTHHIHFSLGERLEGEVRDIVIEGHPVASCSNPARFSNGTMLYLDEIKRLVSMGFPIDQVCDWTAEEAQLVSSGMCPETPEIHQERQAFEAEIQQLLAEEAIRQANLRQPTQPSWGDWAEEAEQEAMQEYMRDQLQLSASAPQEEEDFPLEFEDEEKCPACMEDEYTEETYLLRLPCGHTLCKGCLKGVENKCPKCRKGIDRSLIKRKQKK</sequence>